<dbReference type="GO" id="GO:0030288">
    <property type="term" value="C:outer membrane-bounded periplasmic space"/>
    <property type="evidence" value="ECO:0007669"/>
    <property type="project" value="UniProtKB-ARBA"/>
</dbReference>
<proteinExistence type="inferred from homology"/>
<dbReference type="GO" id="GO:0043190">
    <property type="term" value="C:ATP-binding cassette (ABC) transporter complex"/>
    <property type="evidence" value="ECO:0007669"/>
    <property type="project" value="InterPro"/>
</dbReference>
<evidence type="ECO:0000256" key="1">
    <source>
        <dbReference type="ARBA" id="ARBA00004418"/>
    </source>
</evidence>
<evidence type="ECO:0000256" key="3">
    <source>
        <dbReference type="ARBA" id="ARBA00022448"/>
    </source>
</evidence>
<evidence type="ECO:0000313" key="8">
    <source>
        <dbReference type="Proteomes" id="UP000655420"/>
    </source>
</evidence>
<dbReference type="AlphaFoldDB" id="A0A8J7M538"/>
<dbReference type="Pfam" id="PF00496">
    <property type="entry name" value="SBP_bac_5"/>
    <property type="match status" value="1"/>
</dbReference>
<sequence length="510" mass="56574">MNELDRRQLLKLGAAGAALVAAPRAMAQTPKQGGTMRIGRAHGSTTDNLDPGVWENDFTIGQGFIYNNYLTEIDQNNGLAPELAESWEASPDAKQWVFKIRKGVTFHNGKDVTPDDVVASINYHRGPDSKSAAAGIVSQIEDIKADGDNVVVVLSGGNADFPYIVSDYHLAIMPAADGKIDWTQGIGCGPYKITSFEPGVRGTYEKHKDYWKSDRAHFDAVEQIAIVDAAARTNALLTGEVDVIDRVDLKTVARLKRAPGVAVEQTNGNQHYTLPMLSTQAPFDNNEIRLALKYALDREELLQKILQGYGTLGNDHPIGPANTYLATDLEQRAYDADKAKFHLKQAGLDNLTVDLHMSEAAFAGAVDAGILYSETAAKAGITINVVREPSDGYWSDVWMKKGWCGSYWGGRPTEDWMFSQVYQSGADWNEAFWSNERFDKLLKEGRAELDSDKRRDIYREMQMICRDEGGSVIPMFSSYVFARSTKLDHGAMASNWDMDGHKLVERWWFA</sequence>
<gene>
    <name evidence="7" type="ORF">H0I76_05590</name>
</gene>
<dbReference type="RefSeq" id="WP_200608116.1">
    <property type="nucleotide sequence ID" value="NZ_JAEHHL010000002.1"/>
</dbReference>
<evidence type="ECO:0000313" key="7">
    <source>
        <dbReference type="EMBL" id="MBK0398651.1"/>
    </source>
</evidence>
<dbReference type="PANTHER" id="PTHR30290">
    <property type="entry name" value="PERIPLASMIC BINDING COMPONENT OF ABC TRANSPORTER"/>
    <property type="match status" value="1"/>
</dbReference>
<organism evidence="7 8">
    <name type="scientific">Thermohalobaculum xanthum</name>
    <dbReference type="NCBI Taxonomy" id="2753746"/>
    <lineage>
        <taxon>Bacteria</taxon>
        <taxon>Pseudomonadati</taxon>
        <taxon>Pseudomonadota</taxon>
        <taxon>Alphaproteobacteria</taxon>
        <taxon>Rhodobacterales</taxon>
        <taxon>Paracoccaceae</taxon>
        <taxon>Thermohalobaculum</taxon>
    </lineage>
</organism>
<dbReference type="GO" id="GO:1904680">
    <property type="term" value="F:peptide transmembrane transporter activity"/>
    <property type="evidence" value="ECO:0007669"/>
    <property type="project" value="TreeGrafter"/>
</dbReference>
<dbReference type="Proteomes" id="UP000655420">
    <property type="component" value="Unassembled WGS sequence"/>
</dbReference>
<keyword evidence="3" id="KW-0813">Transport</keyword>
<dbReference type="InterPro" id="IPR000914">
    <property type="entry name" value="SBP_5_dom"/>
</dbReference>
<keyword evidence="8" id="KW-1185">Reference proteome</keyword>
<comment type="similarity">
    <text evidence="2">Belongs to the bacterial solute-binding protein 5 family.</text>
</comment>
<dbReference type="PIRSF" id="PIRSF002741">
    <property type="entry name" value="MppA"/>
    <property type="match status" value="1"/>
</dbReference>
<dbReference type="InterPro" id="IPR039424">
    <property type="entry name" value="SBP_5"/>
</dbReference>
<dbReference type="EMBL" id="JAEHHL010000002">
    <property type="protein sequence ID" value="MBK0398651.1"/>
    <property type="molecule type" value="Genomic_DNA"/>
</dbReference>
<dbReference type="GO" id="GO:0015833">
    <property type="term" value="P:peptide transport"/>
    <property type="evidence" value="ECO:0007669"/>
    <property type="project" value="TreeGrafter"/>
</dbReference>
<accession>A0A8J7M538</accession>
<evidence type="ECO:0000256" key="2">
    <source>
        <dbReference type="ARBA" id="ARBA00005695"/>
    </source>
</evidence>
<dbReference type="InterPro" id="IPR030678">
    <property type="entry name" value="Peptide/Ni-bd"/>
</dbReference>
<dbReference type="PROSITE" id="PS51318">
    <property type="entry name" value="TAT"/>
    <property type="match status" value="1"/>
</dbReference>
<dbReference type="CDD" id="cd08503">
    <property type="entry name" value="PBP2_NikA_DppA_OppA_like_17"/>
    <property type="match status" value="1"/>
</dbReference>
<reference evidence="7" key="1">
    <citation type="submission" date="2020-12" db="EMBL/GenBank/DDBJ databases">
        <title>Bacterial taxonomy.</title>
        <authorList>
            <person name="Pan X."/>
        </authorList>
    </citation>
    <scope>NUCLEOTIDE SEQUENCE</scope>
    <source>
        <strain evidence="7">M0105</strain>
    </source>
</reference>
<comment type="subcellular location">
    <subcellularLocation>
        <location evidence="1">Periplasm</location>
    </subcellularLocation>
</comment>
<dbReference type="PANTHER" id="PTHR30290:SF10">
    <property type="entry name" value="PERIPLASMIC OLIGOPEPTIDE-BINDING PROTEIN-RELATED"/>
    <property type="match status" value="1"/>
</dbReference>
<name>A0A8J7M538_9RHOB</name>
<keyword evidence="4" id="KW-0732">Signal</keyword>
<evidence type="ECO:0000259" key="6">
    <source>
        <dbReference type="Pfam" id="PF00496"/>
    </source>
</evidence>
<dbReference type="SUPFAM" id="SSF53850">
    <property type="entry name" value="Periplasmic binding protein-like II"/>
    <property type="match status" value="1"/>
</dbReference>
<dbReference type="InterPro" id="IPR006311">
    <property type="entry name" value="TAT_signal"/>
</dbReference>
<protein>
    <submittedName>
        <fullName evidence="7">ABC transporter substrate-binding protein</fullName>
    </submittedName>
</protein>
<feature type="region of interest" description="Disordered" evidence="5">
    <location>
        <begin position="26"/>
        <end position="50"/>
    </location>
</feature>
<dbReference type="Gene3D" id="3.40.190.10">
    <property type="entry name" value="Periplasmic binding protein-like II"/>
    <property type="match status" value="1"/>
</dbReference>
<evidence type="ECO:0000256" key="4">
    <source>
        <dbReference type="ARBA" id="ARBA00022729"/>
    </source>
</evidence>
<feature type="domain" description="Solute-binding protein family 5" evidence="6">
    <location>
        <begin position="79"/>
        <end position="429"/>
    </location>
</feature>
<comment type="caution">
    <text evidence="7">The sequence shown here is derived from an EMBL/GenBank/DDBJ whole genome shotgun (WGS) entry which is preliminary data.</text>
</comment>
<dbReference type="Gene3D" id="3.10.105.10">
    <property type="entry name" value="Dipeptide-binding Protein, Domain 3"/>
    <property type="match status" value="1"/>
</dbReference>
<evidence type="ECO:0000256" key="5">
    <source>
        <dbReference type="SAM" id="MobiDB-lite"/>
    </source>
</evidence>